<name>A0A6N7QN80_9GAMM</name>
<dbReference type="Gene3D" id="3.60.15.10">
    <property type="entry name" value="Ribonuclease Z/Hydroxyacylglutathione hydrolase-like"/>
    <property type="match status" value="1"/>
</dbReference>
<evidence type="ECO:0000313" key="3">
    <source>
        <dbReference type="EMBL" id="MRH77140.1"/>
    </source>
</evidence>
<dbReference type="Pfam" id="PF00753">
    <property type="entry name" value="Lactamase_B"/>
    <property type="match status" value="1"/>
</dbReference>
<accession>A0A6N7QN80</accession>
<keyword evidence="3" id="KW-0378">Hydrolase</keyword>
<dbReference type="CDD" id="cd07726">
    <property type="entry name" value="ST1585-like_MBL-fold"/>
    <property type="match status" value="1"/>
</dbReference>
<evidence type="ECO:0000256" key="1">
    <source>
        <dbReference type="ARBA" id="ARBA00005250"/>
    </source>
</evidence>
<dbReference type="AlphaFoldDB" id="A0A6N7QN80"/>
<dbReference type="SUPFAM" id="SSF56281">
    <property type="entry name" value="Metallo-hydrolase/oxidoreductase"/>
    <property type="match status" value="1"/>
</dbReference>
<organism evidence="3 4">
    <name type="scientific">Spiribacter salilacus</name>
    <dbReference type="NCBI Taxonomy" id="2664894"/>
    <lineage>
        <taxon>Bacteria</taxon>
        <taxon>Pseudomonadati</taxon>
        <taxon>Pseudomonadota</taxon>
        <taxon>Gammaproteobacteria</taxon>
        <taxon>Chromatiales</taxon>
        <taxon>Ectothiorhodospiraceae</taxon>
        <taxon>Spiribacter</taxon>
    </lineage>
</organism>
<dbReference type="InterPro" id="IPR036866">
    <property type="entry name" value="RibonucZ/Hydroxyglut_hydro"/>
</dbReference>
<feature type="domain" description="Metallo-beta-lactamase" evidence="2">
    <location>
        <begin position="29"/>
        <end position="234"/>
    </location>
</feature>
<dbReference type="EMBL" id="WJPP01000001">
    <property type="protein sequence ID" value="MRH77140.1"/>
    <property type="molecule type" value="Genomic_DNA"/>
</dbReference>
<gene>
    <name evidence="3" type="ORF">GH984_00235</name>
</gene>
<dbReference type="PANTHER" id="PTHR42951">
    <property type="entry name" value="METALLO-BETA-LACTAMASE DOMAIN-CONTAINING"/>
    <property type="match status" value="1"/>
</dbReference>
<dbReference type="GO" id="GO:0017001">
    <property type="term" value="P:antibiotic catabolic process"/>
    <property type="evidence" value="ECO:0007669"/>
    <property type="project" value="UniProtKB-ARBA"/>
</dbReference>
<evidence type="ECO:0000259" key="2">
    <source>
        <dbReference type="SMART" id="SM00849"/>
    </source>
</evidence>
<protein>
    <submittedName>
        <fullName evidence="3">MBL fold metallo-hydrolase</fullName>
    </submittedName>
</protein>
<dbReference type="InterPro" id="IPR001279">
    <property type="entry name" value="Metallo-B-lactamas"/>
</dbReference>
<dbReference type="RefSeq" id="WP_153718218.1">
    <property type="nucleotide sequence ID" value="NZ_WJPP01000001.1"/>
</dbReference>
<comment type="caution">
    <text evidence="3">The sequence shown here is derived from an EMBL/GenBank/DDBJ whole genome shotgun (WGS) entry which is preliminary data.</text>
</comment>
<dbReference type="SMART" id="SM00849">
    <property type="entry name" value="Lactamase_B"/>
    <property type="match status" value="1"/>
</dbReference>
<evidence type="ECO:0000313" key="4">
    <source>
        <dbReference type="Proteomes" id="UP000433788"/>
    </source>
</evidence>
<keyword evidence="4" id="KW-1185">Reference proteome</keyword>
<dbReference type="Proteomes" id="UP000433788">
    <property type="component" value="Unassembled WGS sequence"/>
</dbReference>
<reference evidence="3 4" key="1">
    <citation type="submission" date="2019-11" db="EMBL/GenBank/DDBJ databases">
        <authorList>
            <person name="Zhang X.Y."/>
        </authorList>
    </citation>
    <scope>NUCLEOTIDE SEQUENCE [LARGE SCALE GENOMIC DNA]</scope>
    <source>
        <strain evidence="3 4">C176</strain>
    </source>
</reference>
<dbReference type="InterPro" id="IPR037482">
    <property type="entry name" value="ST1585_MBL-fold"/>
</dbReference>
<comment type="similarity">
    <text evidence="1">Belongs to the metallo-beta-lactamase superfamily. Class-B beta-lactamase family.</text>
</comment>
<sequence length="315" mass="34539">MPERKVADRLALIAEGLYRFDTGYLRAGHTACYIVVNNGHAAIVDCGVTATAEPLLGALEQTGISLDSIEWVVPTHVHLDHAGGAGALMKMLPHAKLGVHPSGKDHLVDPSRLETGVRALYGDAFFEREYAPVTPVSEDRIVTFDDNTSLTLGSLALPIMHTPGHAWHQLGVIDPRSQTLMAGDAFGAGYPELAKTDQPMLVPVTPPPQFNPEAYRKTLDRIVREGIQQVAPGHFPLIRDVPAAAARLEAMMDEGLEAALQADSCEALEQALLDRWSKWLADPEQRALFEQLYGKDIWLTAEGVWRWRCKQKEAS</sequence>
<dbReference type="GO" id="GO:0016787">
    <property type="term" value="F:hydrolase activity"/>
    <property type="evidence" value="ECO:0007669"/>
    <property type="project" value="UniProtKB-KW"/>
</dbReference>
<proteinExistence type="inferred from homology"/>
<dbReference type="PANTHER" id="PTHR42951:SF4">
    <property type="entry name" value="ACYL-COENZYME A THIOESTERASE MBLAC2"/>
    <property type="match status" value="1"/>
</dbReference>
<dbReference type="InterPro" id="IPR050855">
    <property type="entry name" value="NDM-1-like"/>
</dbReference>